<reference evidence="1" key="1">
    <citation type="submission" date="2022-11" db="EMBL/GenBank/DDBJ databases">
        <authorList>
            <person name="Coimbra C."/>
        </authorList>
    </citation>
    <scope>NUCLEOTIDE SEQUENCE</scope>
    <source>
        <strain evidence="1">Jales19</strain>
    </source>
</reference>
<dbReference type="EMBL" id="JAPFQA010000002">
    <property type="protein sequence ID" value="MCZ8543949.1"/>
    <property type="molecule type" value="Genomic_DNA"/>
</dbReference>
<dbReference type="InterPro" id="IPR029045">
    <property type="entry name" value="ClpP/crotonase-like_dom_sf"/>
</dbReference>
<dbReference type="RefSeq" id="WP_269904512.1">
    <property type="nucleotide sequence ID" value="NZ_JAPFQA010000002.1"/>
</dbReference>
<organism evidence="1 2">
    <name type="scientific">Mesorhizobium qingshengii</name>
    <dbReference type="NCBI Taxonomy" id="1165689"/>
    <lineage>
        <taxon>Bacteria</taxon>
        <taxon>Pseudomonadati</taxon>
        <taxon>Pseudomonadota</taxon>
        <taxon>Alphaproteobacteria</taxon>
        <taxon>Hyphomicrobiales</taxon>
        <taxon>Phyllobacteriaceae</taxon>
        <taxon>Mesorhizobium</taxon>
    </lineage>
</organism>
<accession>A0ABT4QR10</accession>
<gene>
    <name evidence="1" type="ORF">OOJ09_07150</name>
</gene>
<comment type="caution">
    <text evidence="1">The sequence shown here is derived from an EMBL/GenBank/DDBJ whole genome shotgun (WGS) entry which is preliminary data.</text>
</comment>
<dbReference type="Gene3D" id="3.90.226.10">
    <property type="entry name" value="2-enoyl-CoA Hydratase, Chain A, domain 1"/>
    <property type="match status" value="1"/>
</dbReference>
<proteinExistence type="predicted"/>
<dbReference type="Proteomes" id="UP001152178">
    <property type="component" value="Unassembled WGS sequence"/>
</dbReference>
<evidence type="ECO:0000313" key="2">
    <source>
        <dbReference type="Proteomes" id="UP001152178"/>
    </source>
</evidence>
<protein>
    <submittedName>
        <fullName evidence="1">Uncharacterized protein</fullName>
    </submittedName>
</protein>
<dbReference type="SUPFAM" id="SSF52096">
    <property type="entry name" value="ClpP/crotonase"/>
    <property type="match status" value="1"/>
</dbReference>
<name>A0ABT4QR10_9HYPH</name>
<sequence length="348" mass="38668">MQFEFTDPQTEFERLIGGSFSINALGTIRAGDGLKFREFVERSAPPPRTTVYIDSSGGNVEEAMIIGRIIRDCWFSTSIGRYLLNRNEISDVSHLMTARVRLPGRCMSAATLIFLGGRLRYFPQGSEFGVHQFSFKNPSPNDVGQTQLLSARIARFMADMGVSPDFLEFSSSVRSDSILIADEDNLKKLSVVTGGETDTSWTVQARANMIYVRGERDSLYGHHKVMLGHTRGAGFFFWAVIEAQGREDELTTLGLVEIVLNGEEERIDISNRCERVVSGIYVNVFAKITQAEAQAIAHSTSFGVQIRFWLDSPTFLGIAAMPTAGGTEQLETIYDAFSKDERTLPRTS</sequence>
<evidence type="ECO:0000313" key="1">
    <source>
        <dbReference type="EMBL" id="MCZ8543949.1"/>
    </source>
</evidence>
<keyword evidence="2" id="KW-1185">Reference proteome</keyword>